<protein>
    <submittedName>
        <fullName evidence="11">Nuclear pore complex</fullName>
    </submittedName>
</protein>
<feature type="compositionally biased region" description="Polar residues" evidence="8">
    <location>
        <begin position="40"/>
        <end position="54"/>
    </location>
</feature>
<keyword evidence="5" id="KW-0653">Protein transport</keyword>
<feature type="domain" description="Nucleoporin Nup133/Nup155-like N-terminal" evidence="10">
    <location>
        <begin position="107"/>
        <end position="534"/>
    </location>
</feature>
<dbReference type="InterPro" id="IPR007187">
    <property type="entry name" value="Nucleoporin_Nup133/Nup155_C"/>
</dbReference>
<evidence type="ECO:0000256" key="4">
    <source>
        <dbReference type="ARBA" id="ARBA00022816"/>
    </source>
</evidence>
<dbReference type="OrthoDB" id="103454at2759"/>
<evidence type="ECO:0000256" key="8">
    <source>
        <dbReference type="SAM" id="MobiDB-lite"/>
    </source>
</evidence>
<keyword evidence="12" id="KW-1185">Reference proteome</keyword>
<keyword evidence="4" id="KW-0509">mRNA transport</keyword>
<dbReference type="GO" id="GO:0000972">
    <property type="term" value="P:transcription-dependent tethering of RNA polymerase II gene DNA at nuclear periphery"/>
    <property type="evidence" value="ECO:0007669"/>
    <property type="project" value="TreeGrafter"/>
</dbReference>
<dbReference type="GO" id="GO:0031080">
    <property type="term" value="C:nuclear pore outer ring"/>
    <property type="evidence" value="ECO:0007669"/>
    <property type="project" value="TreeGrafter"/>
</dbReference>
<comment type="similarity">
    <text evidence="2">Belongs to the nucleoporin Nup133 family.</text>
</comment>
<dbReference type="Gene3D" id="1.20.58.1380">
    <property type="match status" value="1"/>
</dbReference>
<accession>A0A3A2ZFT6</accession>
<keyword evidence="6" id="KW-0811">Translocation</keyword>
<keyword evidence="7" id="KW-0539">Nucleus</keyword>
<name>A0A3A2ZFT6_9EURO</name>
<dbReference type="Gene3D" id="2.130.10.10">
    <property type="entry name" value="YVTN repeat-like/Quinoprotein amine dehydrogenase"/>
    <property type="match status" value="1"/>
</dbReference>
<evidence type="ECO:0000256" key="1">
    <source>
        <dbReference type="ARBA" id="ARBA00004259"/>
    </source>
</evidence>
<evidence type="ECO:0000256" key="7">
    <source>
        <dbReference type="ARBA" id="ARBA00023242"/>
    </source>
</evidence>
<feature type="region of interest" description="Disordered" evidence="8">
    <location>
        <begin position="13"/>
        <end position="54"/>
    </location>
</feature>
<reference evidence="12" key="1">
    <citation type="submission" date="2017-02" db="EMBL/GenBank/DDBJ databases">
        <authorList>
            <person name="Tafer H."/>
            <person name="Lopandic K."/>
        </authorList>
    </citation>
    <scope>NUCLEOTIDE SEQUENCE [LARGE SCALE GENOMIC DNA]</scope>
    <source>
        <strain evidence="12">CBS 366.77</strain>
    </source>
</reference>
<evidence type="ECO:0000313" key="12">
    <source>
        <dbReference type="Proteomes" id="UP000266188"/>
    </source>
</evidence>
<dbReference type="PANTHER" id="PTHR13405:SF11">
    <property type="entry name" value="NUCLEAR PORE COMPLEX PROTEIN NUP133"/>
    <property type="match status" value="1"/>
</dbReference>
<dbReference type="GO" id="GO:0016973">
    <property type="term" value="P:poly(A)+ mRNA export from nucleus"/>
    <property type="evidence" value="ECO:0007669"/>
    <property type="project" value="TreeGrafter"/>
</dbReference>
<gene>
    <name evidence="11" type="ORF">PHISCL_05634</name>
</gene>
<evidence type="ECO:0000313" key="11">
    <source>
        <dbReference type="EMBL" id="RJE22048.1"/>
    </source>
</evidence>
<dbReference type="GO" id="GO:0006606">
    <property type="term" value="P:protein import into nucleus"/>
    <property type="evidence" value="ECO:0007669"/>
    <property type="project" value="TreeGrafter"/>
</dbReference>
<dbReference type="Proteomes" id="UP000266188">
    <property type="component" value="Unassembled WGS sequence"/>
</dbReference>
<organism evidence="11 12">
    <name type="scientific">Aspergillus sclerotialis</name>
    <dbReference type="NCBI Taxonomy" id="2070753"/>
    <lineage>
        <taxon>Eukaryota</taxon>
        <taxon>Fungi</taxon>
        <taxon>Dikarya</taxon>
        <taxon>Ascomycota</taxon>
        <taxon>Pezizomycotina</taxon>
        <taxon>Eurotiomycetes</taxon>
        <taxon>Eurotiomycetidae</taxon>
        <taxon>Eurotiales</taxon>
        <taxon>Aspergillaceae</taxon>
        <taxon>Aspergillus</taxon>
        <taxon>Aspergillus subgen. Polypaecilum</taxon>
    </lineage>
</organism>
<evidence type="ECO:0000256" key="6">
    <source>
        <dbReference type="ARBA" id="ARBA00023010"/>
    </source>
</evidence>
<dbReference type="InterPro" id="IPR014908">
    <property type="entry name" value="Nucleoporin_Nup133/Nup155_N"/>
</dbReference>
<dbReference type="GO" id="GO:0017056">
    <property type="term" value="F:structural constituent of nuclear pore"/>
    <property type="evidence" value="ECO:0007669"/>
    <property type="project" value="InterPro"/>
</dbReference>
<sequence>MFVPKATASLALSSVNSRRRQRTGSDESVKLPKAKRQRSTLRQDNLHSQNAAEEAQFTPSEYQISAELNEVNLIAADSANMEKQIVIRGPKKTEQGDVLNGTIVLSKSDFYVVSQLPGLPDQISGSQSENFRCTFGSGLGYALSLTQSHAIIWPYSTSPSSPLPADIFTLSIPDAFRDPNGAIPCGVLLSTATSGPPGLLLVVPSTGKILYWENVSSAASLGVPRQKQNGLQGSITGLLSGEYVTDLLNGEPSGIFVTFSSGRVAHVSVRDSQGKPAVMASFLGNKMNYSSGGLLGGIKNVLGGGFWRKEIAATRAGESHQRGQRDVIIATSTGLIEIWDTHWNSGSILKRQFDVKRHLSNTVNSDSTNGADVQDVVIWDVAFVANEHFHGHDSTSTGRELWPLFVAFSPSRSLNSKRFYVAQIVLSVNDIRILSTRSIDLHNIPTTPEPPKPLLLVPKTGDTAFIIIGQSVILMSLASSGEVLNYSQTQLPFQDSINFRSGKKYEILGTGVDNSNTAPYPTCLVMVRGFGVIRITALPRNRAETGIEDVKVTAKDKLEQAVFYGSMQGNPLNLVSQDNLDFPAEEIEQAALEICRQLLQSKSKFIPSTGIPLEQNLRFRAKALDDLASLLMQQSNTLSQMMWWELLWNAEKIAAQRAMWKIEEEFRSDKKRTFLSHVVGLMTDKFKTKPESREDVNDNVRHWFLYDTYRMEHIVPWIYNAIKGQKGNSSRQGQRMSEQILEASELFLSVLETAFRYRDENACRYGLGDLSFEEGVLVTGYEDLPEFWTSQNMSYIEAGNLLNLQLDRCRVWIQEVASNPEAPNSEIFRKLARNSARQVRLLSQMHRERVSWLSAQDNSRLMNESISTEQGHIKQRKWQLFKLAGIGQLGDAINLAEKFRDMSVLVELIIELQDQIKSPQKSLNIASNETEGIDRKLSHYFENFGESWADAFFTRQISMGQSGVLLAMKKYQPFVTRFLRKVPAYSRLSWINDVIGEKDYNAATKALGNMAIECESDIWCHHVELSLAKLTRLASCEKGTPVDVSFREDVRRLEDQAEIDTIQEDLYTSIAPTLQGAIDQKAEIELAVGHFGSMVSEDRPSLHEVLGDALAGVVTRQVINPDQLVDLLTLIDPVQPSNCNESELWGKEFFLALRVIQLSRHYLRDPLYNSALQKLVWRRCLIRDNWKARGEAAEVSDSGGEASLHDTALFRTLMLCSKEKHSNRSDHLTLYVPLSPSETLLHKSDTDVLVSRFRSEQQVRVAQDLERENEILGQCLVEGKLEFWFKHLLASAQSTIASPVTASITEHPSIADDV</sequence>
<comment type="subcellular location">
    <subcellularLocation>
        <location evidence="1">Nucleus envelope</location>
    </subcellularLocation>
</comment>
<evidence type="ECO:0000256" key="5">
    <source>
        <dbReference type="ARBA" id="ARBA00022927"/>
    </source>
</evidence>
<proteinExistence type="inferred from homology"/>
<dbReference type="SUPFAM" id="SSF117289">
    <property type="entry name" value="Nucleoporin domain"/>
    <property type="match status" value="1"/>
</dbReference>
<dbReference type="Pfam" id="PF08801">
    <property type="entry name" value="Nucleoporin_N"/>
    <property type="match status" value="1"/>
</dbReference>
<keyword evidence="3" id="KW-0813">Transport</keyword>
<dbReference type="PANTHER" id="PTHR13405">
    <property type="entry name" value="NUCLEAR PORE COMPLEX PROTEIN NUP133"/>
    <property type="match status" value="1"/>
</dbReference>
<dbReference type="InterPro" id="IPR037624">
    <property type="entry name" value="Nup133-like"/>
</dbReference>
<dbReference type="STRING" id="2070753.A0A3A2ZFT6"/>
<evidence type="ECO:0000259" key="9">
    <source>
        <dbReference type="Pfam" id="PF03177"/>
    </source>
</evidence>
<feature type="domain" description="Nucleoporin Nup133/Nup155-like C-terminal" evidence="9">
    <location>
        <begin position="646"/>
        <end position="1286"/>
    </location>
</feature>
<dbReference type="EMBL" id="MVGC01000190">
    <property type="protein sequence ID" value="RJE22048.1"/>
    <property type="molecule type" value="Genomic_DNA"/>
</dbReference>
<evidence type="ECO:0000256" key="3">
    <source>
        <dbReference type="ARBA" id="ARBA00022448"/>
    </source>
</evidence>
<dbReference type="InterPro" id="IPR015943">
    <property type="entry name" value="WD40/YVTN_repeat-like_dom_sf"/>
</dbReference>
<evidence type="ECO:0000259" key="10">
    <source>
        <dbReference type="Pfam" id="PF08801"/>
    </source>
</evidence>
<evidence type="ECO:0000256" key="2">
    <source>
        <dbReference type="ARBA" id="ARBA00005569"/>
    </source>
</evidence>
<comment type="caution">
    <text evidence="11">The sequence shown here is derived from an EMBL/GenBank/DDBJ whole genome shotgun (WGS) entry which is preliminary data.</text>
</comment>
<dbReference type="Pfam" id="PF03177">
    <property type="entry name" value="Nucleoporin_C"/>
    <property type="match status" value="1"/>
</dbReference>